<dbReference type="VEuPathDB" id="TriTrypDB:Tc_MARK_5545"/>
<dbReference type="InterPro" id="IPR001487">
    <property type="entry name" value="Bromodomain"/>
</dbReference>
<dbReference type="Pfam" id="PF00439">
    <property type="entry name" value="Bromodomain"/>
    <property type="match status" value="1"/>
</dbReference>
<dbReference type="Proteomes" id="UP000246078">
    <property type="component" value="Unassembled WGS sequence"/>
</dbReference>
<evidence type="ECO:0000256" key="2">
    <source>
        <dbReference type="SAM" id="MobiDB-lite"/>
    </source>
</evidence>
<dbReference type="EMBL" id="PRFC01000161">
    <property type="protein sequence ID" value="PWV04136.1"/>
    <property type="molecule type" value="Genomic_DNA"/>
</dbReference>
<dbReference type="OMA" id="ICIPLVE"/>
<evidence type="ECO:0000256" key="1">
    <source>
        <dbReference type="ARBA" id="ARBA00023117"/>
    </source>
</evidence>
<dbReference type="PANTHER" id="PTHR22881:SF27">
    <property type="entry name" value="BROMODOMAIN CONTAINING 7_9"/>
    <property type="match status" value="1"/>
</dbReference>
<evidence type="ECO:0000259" key="3">
    <source>
        <dbReference type="Pfam" id="PF00439"/>
    </source>
</evidence>
<dbReference type="VEuPathDB" id="TriTrypDB:C3747_161g54"/>
<dbReference type="VEuPathDB" id="TriTrypDB:TcG_05165"/>
<dbReference type="InterPro" id="IPR036427">
    <property type="entry name" value="Bromodomain-like_sf"/>
</dbReference>
<dbReference type="VEuPathDB" id="TriTrypDB:TcCL_ESM07789"/>
<feature type="region of interest" description="Disordered" evidence="2">
    <location>
        <begin position="458"/>
        <end position="508"/>
    </location>
</feature>
<dbReference type="VEuPathDB" id="TriTrypDB:TcYC6_0040270"/>
<evidence type="ECO:0000313" key="4">
    <source>
        <dbReference type="EMBL" id="PWV04136.1"/>
    </source>
</evidence>
<feature type="compositionally biased region" description="Low complexity" evidence="2">
    <location>
        <begin position="475"/>
        <end position="484"/>
    </location>
</feature>
<dbReference type="VEuPathDB" id="TriTrypDB:TCSYLVIO_006785"/>
<dbReference type="VEuPathDB" id="TriTrypDB:TcCLB.506755.120"/>
<comment type="caution">
    <text evidence="4">The sequence shown here is derived from an EMBL/GenBank/DDBJ whole genome shotgun (WGS) entry which is preliminary data.</text>
</comment>
<dbReference type="OrthoDB" id="21449at2759"/>
<dbReference type="VEuPathDB" id="TriTrypDB:BCY84_06791"/>
<gene>
    <name evidence="4" type="ORF">C3747_161g54</name>
</gene>
<dbReference type="CDD" id="cd04369">
    <property type="entry name" value="Bromodomain"/>
    <property type="match status" value="1"/>
</dbReference>
<feature type="compositionally biased region" description="Polar residues" evidence="2">
    <location>
        <begin position="244"/>
        <end position="257"/>
    </location>
</feature>
<keyword evidence="1" id="KW-0103">Bromodomain</keyword>
<evidence type="ECO:0000313" key="5">
    <source>
        <dbReference type="Proteomes" id="UP000246078"/>
    </source>
</evidence>
<organism evidence="4 5">
    <name type="scientific">Trypanosoma cruzi</name>
    <dbReference type="NCBI Taxonomy" id="5693"/>
    <lineage>
        <taxon>Eukaryota</taxon>
        <taxon>Discoba</taxon>
        <taxon>Euglenozoa</taxon>
        <taxon>Kinetoplastea</taxon>
        <taxon>Metakinetoplastina</taxon>
        <taxon>Trypanosomatida</taxon>
        <taxon>Trypanosomatidae</taxon>
        <taxon>Trypanosoma</taxon>
        <taxon>Schizotrypanum</taxon>
    </lineage>
</organism>
<dbReference type="SMR" id="A0A2V2W646"/>
<dbReference type="Gene3D" id="1.20.920.10">
    <property type="entry name" value="Bromodomain-like"/>
    <property type="match status" value="2"/>
</dbReference>
<reference evidence="4 5" key="1">
    <citation type="journal article" date="2018" name="Microb. Genom.">
        <title>Expanding an expanded genome: long-read sequencing of Trypanosoma cruzi.</title>
        <authorList>
            <person name="Berna L."/>
            <person name="Rodriguez M."/>
            <person name="Chiribao M.L."/>
            <person name="Parodi-Talice A."/>
            <person name="Pita S."/>
            <person name="Rijo G."/>
            <person name="Alvarez-Valin F."/>
            <person name="Robello C."/>
        </authorList>
    </citation>
    <scope>NUCLEOTIDE SEQUENCE [LARGE SCALE GENOMIC DNA]</scope>
    <source>
        <strain evidence="4 5">TCC</strain>
    </source>
</reference>
<sequence length="710" mass="79728">MEERRQKFYPEEELVALVRSLDRPQDEGLFSMDVLVVYPHLEQEYTRVCPKRCDLATAAEKAANEAYSYDVNLTALREDIKLMVNNCYRFNGTKGPLANIAERFEAFAKEQIDAYVTKKAGGRRLSSLRLSAVTATAAETSRGKRQRVESKDTSGVHGSQKPQPHRGGDKSRSGEMDGLSATSAEMVRLVDSLNRREDQGAFAVDVAEKYPELKKSYEEVCPVKMNLTILRERAASGYYLGIPQPTTTSKNPEPQTQSKRRQLLASDASPSSVFGSTTAESLVLLRNDVELMVSNCVRFNSNVQSWVELARSFQSFAHKKIDDFVIRHVPALKGTKSGVDAYVTGEKQQSQQQLLSQASKSQQLHFTSTQDDEQMVTSTHSFASPSFSLLSTATATTYAMKGRAAEAASPPLRAPAVTVANYITPTIVPTALQPVFATPDALRRRLVSDHLHRETLRARLIRSSTRSHNDKGDNKNTINNGTNNNKEEEEGKEEEEEEDGADKKEEKNSVQHTYNSAFSCRAVLCAFAASVREFYRLKRECQNFVNPFEYPRQEEQLYMDCIVLIEQQFERLFLHTLLYDKEKADFYDWNAEKAVRKIVGSSEVTSLKEKDHEGFLCGFGSSWLDDAHLCYLVRFLQHLPQLMGLACATTVHLTGTELKDARPALQITEVAKGVIEKLARITEELLTFIAQYEQEAMNMESHAEIGKEVS</sequence>
<dbReference type="VEuPathDB" id="TriTrypDB:TCDM_05747"/>
<feature type="compositionally biased region" description="Acidic residues" evidence="2">
    <location>
        <begin position="487"/>
        <end position="500"/>
    </location>
</feature>
<dbReference type="InterPro" id="IPR051831">
    <property type="entry name" value="Bromodomain_contain_prot"/>
</dbReference>
<feature type="domain" description="Bromo" evidence="3">
    <location>
        <begin position="40"/>
        <end position="102"/>
    </location>
</feature>
<protein>
    <recommendedName>
        <fullName evidence="3">Bromo domain-containing protein</fullName>
    </recommendedName>
</protein>
<accession>A0A2V2W646</accession>
<dbReference type="VEuPathDB" id="TriTrypDB:TcBrA4_0022600"/>
<dbReference type="VEuPathDB" id="TriTrypDB:TcCLB.510359.130"/>
<dbReference type="AlphaFoldDB" id="A0A2V2W646"/>
<dbReference type="PANTHER" id="PTHR22881">
    <property type="entry name" value="BROMODOMAIN CONTAINING PROTEIN"/>
    <property type="match status" value="1"/>
</dbReference>
<name>A0A2V2W646_TRYCR</name>
<proteinExistence type="predicted"/>
<feature type="compositionally biased region" description="Basic and acidic residues" evidence="2">
    <location>
        <begin position="166"/>
        <end position="175"/>
    </location>
</feature>
<feature type="region of interest" description="Disordered" evidence="2">
    <location>
        <begin position="136"/>
        <end position="178"/>
    </location>
</feature>
<feature type="region of interest" description="Disordered" evidence="2">
    <location>
        <begin position="241"/>
        <end position="274"/>
    </location>
</feature>
<dbReference type="VEuPathDB" id="TriTrypDB:C4B63_1g51"/>
<dbReference type="SUPFAM" id="SSF47370">
    <property type="entry name" value="Bromodomain"/>
    <property type="match status" value="2"/>
</dbReference>
<dbReference type="FunFam" id="1.20.920.10:FF:000084">
    <property type="entry name" value="Bromodomain_-__putative"/>
    <property type="match status" value="1"/>
</dbReference>
<dbReference type="VEuPathDB" id="TriTrypDB:ECC02_007210"/>